<evidence type="ECO:0000256" key="3">
    <source>
        <dbReference type="ARBA" id="ARBA00022452"/>
    </source>
</evidence>
<comment type="subcellular location">
    <subcellularLocation>
        <location evidence="1 7">Cell outer membrane</location>
        <topology evidence="1 7">Multi-pass membrane protein</topology>
    </subcellularLocation>
</comment>
<dbReference type="Gene3D" id="2.60.40.1120">
    <property type="entry name" value="Carboxypeptidase-like, regulatory domain"/>
    <property type="match status" value="1"/>
</dbReference>
<evidence type="ECO:0000313" key="13">
    <source>
        <dbReference type="Proteomes" id="UP000286075"/>
    </source>
</evidence>
<dbReference type="AlphaFoldDB" id="A0A1M6EEH5"/>
<evidence type="ECO:0000313" key="12">
    <source>
        <dbReference type="Proteomes" id="UP000184192"/>
    </source>
</evidence>
<keyword evidence="5 7" id="KW-0472">Membrane</keyword>
<evidence type="ECO:0000256" key="2">
    <source>
        <dbReference type="ARBA" id="ARBA00022448"/>
    </source>
</evidence>
<dbReference type="Pfam" id="PF13715">
    <property type="entry name" value="CarbopepD_reg_2"/>
    <property type="match status" value="1"/>
</dbReference>
<feature type="domain" description="TonB-dependent receptor plug" evidence="9">
    <location>
        <begin position="126"/>
        <end position="230"/>
    </location>
</feature>
<dbReference type="FunFam" id="2.60.40.1120:FF:000003">
    <property type="entry name" value="Outer membrane protein Omp121"/>
    <property type="match status" value="1"/>
</dbReference>
<feature type="signal peptide" evidence="8">
    <location>
        <begin position="1"/>
        <end position="32"/>
    </location>
</feature>
<accession>A0A1M6EEH5</accession>
<dbReference type="EMBL" id="FQZN01000009">
    <property type="protein sequence ID" value="SHI83841.1"/>
    <property type="molecule type" value="Genomic_DNA"/>
</dbReference>
<dbReference type="NCBIfam" id="TIGR04056">
    <property type="entry name" value="OMP_RagA_SusC"/>
    <property type="match status" value="1"/>
</dbReference>
<keyword evidence="10" id="KW-0675">Receptor</keyword>
<evidence type="ECO:0000313" key="10">
    <source>
        <dbReference type="EMBL" id="RGX80842.1"/>
    </source>
</evidence>
<keyword evidence="2 7" id="KW-0813">Transport</keyword>
<keyword evidence="6 7" id="KW-0998">Cell outer membrane</keyword>
<evidence type="ECO:0000259" key="9">
    <source>
        <dbReference type="Pfam" id="PF07715"/>
    </source>
</evidence>
<organism evidence="11 12">
    <name type="scientific">Bacteroides stercorirosoris</name>
    <dbReference type="NCBI Taxonomy" id="871324"/>
    <lineage>
        <taxon>Bacteria</taxon>
        <taxon>Pseudomonadati</taxon>
        <taxon>Bacteroidota</taxon>
        <taxon>Bacteroidia</taxon>
        <taxon>Bacteroidales</taxon>
        <taxon>Bacteroidaceae</taxon>
        <taxon>Bacteroides</taxon>
    </lineage>
</organism>
<evidence type="ECO:0000256" key="1">
    <source>
        <dbReference type="ARBA" id="ARBA00004571"/>
    </source>
</evidence>
<dbReference type="RefSeq" id="WP_073313355.1">
    <property type="nucleotide sequence ID" value="NZ_CABMFG010000002.1"/>
</dbReference>
<dbReference type="InterPro" id="IPR023997">
    <property type="entry name" value="TonB-dep_OMP_SusC/RagA_CS"/>
</dbReference>
<protein>
    <submittedName>
        <fullName evidence="10">TonB-dependent receptor</fullName>
    </submittedName>
    <submittedName>
        <fullName evidence="11">TonB-linked outer membrane protein, SusC/RagA family</fullName>
    </submittedName>
</protein>
<reference evidence="12" key="2">
    <citation type="submission" date="2016-11" db="EMBL/GenBank/DDBJ databases">
        <authorList>
            <person name="Varghese N."/>
            <person name="Submissions S."/>
        </authorList>
    </citation>
    <scope>NUCLEOTIDE SEQUENCE [LARGE SCALE GENOMIC DNA]</scope>
    <source>
        <strain evidence="12">DSM 26884</strain>
    </source>
</reference>
<dbReference type="SUPFAM" id="SSF56935">
    <property type="entry name" value="Porins"/>
    <property type="match status" value="1"/>
</dbReference>
<evidence type="ECO:0000256" key="7">
    <source>
        <dbReference type="PROSITE-ProRule" id="PRU01360"/>
    </source>
</evidence>
<dbReference type="PROSITE" id="PS52016">
    <property type="entry name" value="TONB_DEPENDENT_REC_3"/>
    <property type="match status" value="1"/>
</dbReference>
<name>A0A1M6EEH5_9BACE</name>
<dbReference type="Pfam" id="PF07715">
    <property type="entry name" value="Plug"/>
    <property type="match status" value="1"/>
</dbReference>
<reference evidence="11" key="1">
    <citation type="submission" date="2016-11" db="EMBL/GenBank/DDBJ databases">
        <authorList>
            <person name="Jaros S."/>
            <person name="Januszkiewicz K."/>
            <person name="Wedrychowicz H."/>
        </authorList>
    </citation>
    <scope>NUCLEOTIDE SEQUENCE [LARGE SCALE GENOMIC DNA]</scope>
    <source>
        <strain evidence="11">DSM 26884</strain>
    </source>
</reference>
<dbReference type="InterPro" id="IPR012910">
    <property type="entry name" value="Plug_dom"/>
</dbReference>
<dbReference type="OrthoDB" id="1109428at2"/>
<feature type="chain" id="PRO_5044562573" evidence="8">
    <location>
        <begin position="33"/>
        <end position="1022"/>
    </location>
</feature>
<sequence>MKSKTHLLKKASWLKNLLLAACLLLVTMPAISQTKTVTGVVTDTSGDALIGVSILVQGTGNGVVTDLDGKYTLKDVPGNGTLIFSYIGMLTQDVKVNGRSVINVTLKEDSQQLEEVIVIGYGAAKAKDLTAPITVVKGEELAAVPSPTPMAALQGKVPGVNIVNNGAPGEGPTVQIRGVGSFSNSTPLFVVDGMFYDNINFLNNADIQEMSILKDASAAAIYGVRAANGVVLITTRKGSRNQKAKITYDGYVGIQKASNVLELCNAHEYATMLLEGNFDSYKTHFIQSIDKYGGSHDDPDFHNWTFKADNDWYDQLLRTAAITNHSLNINGGSEKAVYSVGVSYLYQDGIMDVDNNYKRMNFRGSVDYDATNWLKVGFNGVFSNSTQQVPNNQAWQKAFNCPPIVALYDDEFNEKGFPDKFGSPDAIGYTSNFYNPIATAKYFDSSKENYQVLSNFYAQIDFIPSKLNFKTNYSYSFLSTQGREFTPKYYVSSWQQSATTQLTKNENKYYNYIWDNTLTYNDQWGKHRFGAMAGYSMRQEQWRMFEGKASNVPDGADEYWYIKNGDAAGATVKDDGYCYRGLSYFARLNYNYDDKYLLMFTMRADGSSKYQEHWGYFPSVGAAWVLSEESFLKDREWIDFLKLRASWGKLGNDHVAASDGFASIATGNAASGVFGNSTIAGYQNTTYFSWLKWEVVEEWNAGVNFITLNNRLNIDVDYYHRMTNNAVIAPLLPFSTTTLAGNYGKILNSGIDVSVNWNDKIGRDFSYNIGVNLSTLRNRVKDLNGNSIIRGGKTVNIVGKEMNSFYGFKMIGVYQTDAEVAADPIAVANGCVPGDLKYADLDGNGVLDGNDRTTLGSYIPNFTYGINLGLNYKNLDFQLTTYGQAGAQMFNRKRALRYSSQNYNFDRAQYENRWTGPGSTNSDPSAAALLKPWNVSDQKYSSYFVESADYFRIQNITLGYTFRNLKLGNYTMPGLRLSLTADRPFTTFKANAFTPELSDSQGWDTEVYPLTSTYTLGLRIDF</sequence>
<dbReference type="Proteomes" id="UP000286075">
    <property type="component" value="Unassembled WGS sequence"/>
</dbReference>
<dbReference type="InterPro" id="IPR039426">
    <property type="entry name" value="TonB-dep_rcpt-like"/>
</dbReference>
<dbReference type="InterPro" id="IPR037066">
    <property type="entry name" value="Plug_dom_sf"/>
</dbReference>
<gene>
    <name evidence="10" type="ORF">DXA68_02665</name>
    <name evidence="11" type="ORF">SAMN05444350_10963</name>
</gene>
<proteinExistence type="inferred from homology"/>
<comment type="similarity">
    <text evidence="7">Belongs to the TonB-dependent receptor family.</text>
</comment>
<dbReference type="GO" id="GO:0009279">
    <property type="term" value="C:cell outer membrane"/>
    <property type="evidence" value="ECO:0007669"/>
    <property type="project" value="UniProtKB-SubCell"/>
</dbReference>
<evidence type="ECO:0000256" key="8">
    <source>
        <dbReference type="SAM" id="SignalP"/>
    </source>
</evidence>
<dbReference type="SUPFAM" id="SSF49464">
    <property type="entry name" value="Carboxypeptidase regulatory domain-like"/>
    <property type="match status" value="1"/>
</dbReference>
<evidence type="ECO:0000313" key="11">
    <source>
        <dbReference type="EMBL" id="SHI83841.1"/>
    </source>
</evidence>
<reference evidence="10 13" key="3">
    <citation type="submission" date="2018-08" db="EMBL/GenBank/DDBJ databases">
        <title>A genome reference for cultivated species of the human gut microbiota.</title>
        <authorList>
            <person name="Zou Y."/>
            <person name="Xue W."/>
            <person name="Luo G."/>
        </authorList>
    </citation>
    <scope>NUCLEOTIDE SEQUENCE [LARGE SCALE GENOMIC DNA]</scope>
    <source>
        <strain evidence="10 13">OF03-9BH</strain>
    </source>
</reference>
<dbReference type="EMBL" id="QSCF01000002">
    <property type="protein sequence ID" value="RGX80842.1"/>
    <property type="molecule type" value="Genomic_DNA"/>
</dbReference>
<dbReference type="InterPro" id="IPR036942">
    <property type="entry name" value="Beta-barrel_TonB_sf"/>
</dbReference>
<keyword evidence="3 7" id="KW-1134">Transmembrane beta strand</keyword>
<dbReference type="Gene3D" id="2.170.130.10">
    <property type="entry name" value="TonB-dependent receptor, plug domain"/>
    <property type="match status" value="1"/>
</dbReference>
<evidence type="ECO:0000256" key="4">
    <source>
        <dbReference type="ARBA" id="ARBA00022692"/>
    </source>
</evidence>
<dbReference type="InterPro" id="IPR023996">
    <property type="entry name" value="TonB-dep_OMP_SusC/RagA"/>
</dbReference>
<evidence type="ECO:0000256" key="6">
    <source>
        <dbReference type="ARBA" id="ARBA00023237"/>
    </source>
</evidence>
<keyword evidence="8" id="KW-0732">Signal</keyword>
<dbReference type="Gene3D" id="2.40.170.20">
    <property type="entry name" value="TonB-dependent receptor, beta-barrel domain"/>
    <property type="match status" value="1"/>
</dbReference>
<dbReference type="Proteomes" id="UP000184192">
    <property type="component" value="Unassembled WGS sequence"/>
</dbReference>
<dbReference type="InterPro" id="IPR008969">
    <property type="entry name" value="CarboxyPept-like_regulatory"/>
</dbReference>
<dbReference type="eggNOG" id="COG1629">
    <property type="taxonomic scope" value="Bacteria"/>
</dbReference>
<keyword evidence="12" id="KW-1185">Reference proteome</keyword>
<dbReference type="GeneID" id="92711890"/>
<dbReference type="NCBIfam" id="TIGR04057">
    <property type="entry name" value="SusC_RagA_signa"/>
    <property type="match status" value="1"/>
</dbReference>
<evidence type="ECO:0000256" key="5">
    <source>
        <dbReference type="ARBA" id="ARBA00023136"/>
    </source>
</evidence>
<keyword evidence="4 7" id="KW-0812">Transmembrane</keyword>